<comment type="caution">
    <text evidence="1">The sequence shown here is derived from an EMBL/GenBank/DDBJ whole genome shotgun (WGS) entry which is preliminary data.</text>
</comment>
<dbReference type="AlphaFoldDB" id="A0A8J6XR60"/>
<dbReference type="InterPro" id="IPR047716">
    <property type="entry name" value="EboA"/>
</dbReference>
<proteinExistence type="predicted"/>
<evidence type="ECO:0000313" key="2">
    <source>
        <dbReference type="Proteomes" id="UP000629098"/>
    </source>
</evidence>
<dbReference type="Proteomes" id="UP000629098">
    <property type="component" value="Unassembled WGS sequence"/>
</dbReference>
<keyword evidence="2" id="KW-1185">Reference proteome</keyword>
<dbReference type="InterPro" id="IPR047715">
    <property type="entry name" value="EboA_dom"/>
</dbReference>
<dbReference type="NCBIfam" id="NF035937">
    <property type="entry name" value="EboA_family"/>
    <property type="match status" value="1"/>
</dbReference>
<name>A0A8J6XR60_9CYAN</name>
<evidence type="ECO:0000313" key="1">
    <source>
        <dbReference type="EMBL" id="MBD2775057.1"/>
    </source>
</evidence>
<dbReference type="NCBIfam" id="NF035938">
    <property type="entry name" value="EboA_domain"/>
    <property type="match status" value="1"/>
</dbReference>
<organism evidence="1 2">
    <name type="scientific">Iningainema tapete BLCC-T55</name>
    <dbReference type="NCBI Taxonomy" id="2748662"/>
    <lineage>
        <taxon>Bacteria</taxon>
        <taxon>Bacillati</taxon>
        <taxon>Cyanobacteriota</taxon>
        <taxon>Cyanophyceae</taxon>
        <taxon>Nostocales</taxon>
        <taxon>Scytonemataceae</taxon>
        <taxon>Iningainema tapete</taxon>
    </lineage>
</organism>
<reference evidence="1" key="1">
    <citation type="submission" date="2020-09" db="EMBL/GenBank/DDBJ databases">
        <title>Iningainema tapete sp. nov. (Scytonemataceae, Cyanobacteria) from greenhouses in central Florida (USA) produces two types of nodularin with biosynthetic potential for microcystin-LR and anabaenopeptins.</title>
        <authorList>
            <person name="Berthold D.E."/>
            <person name="Lefler F.W."/>
            <person name="Huang I.-S."/>
            <person name="Abdulla H."/>
            <person name="Zimba P.V."/>
            <person name="Laughinghouse H.D. IV."/>
        </authorList>
    </citation>
    <scope>NUCLEOTIDE SEQUENCE</scope>
    <source>
        <strain evidence="1">BLCCT55</strain>
    </source>
</reference>
<gene>
    <name evidence="1" type="primary">eboA</name>
    <name evidence="1" type="ORF">ICL16_24070</name>
</gene>
<protein>
    <submittedName>
        <fullName evidence="1">EboA family metabolite traffic protein</fullName>
    </submittedName>
</protein>
<sequence>MASAVYLEKTSINITDLLRNWLVPHVTEKSLTWLDEKREQIASSANTGVFFTAFSAVPRYTGKSDLNLTSEDRDAATTVREGWNPSHWSVDQIARAILVLTLPQDNPEKYYQTLEQVFNAADVGELVALYQTLPLLPFPKQFRARAAEGVRSNMTAVFNAVALRNPYPAEYLDNIAWNQIVLKALFVGSPLHLIHGLDQRANPELARMLVDYAHERWAAKRTVSPELWRPVGKFANVAILADLERVITDPDPIQQAAAALACSECPLPDAHTVLARRQDLQADIDAGLLNWNTLISS</sequence>
<dbReference type="RefSeq" id="WP_190832937.1">
    <property type="nucleotide sequence ID" value="NZ_CAWPPI010000074.1"/>
</dbReference>
<dbReference type="EMBL" id="JACXAE010000074">
    <property type="protein sequence ID" value="MBD2775057.1"/>
    <property type="molecule type" value="Genomic_DNA"/>
</dbReference>
<accession>A0A8J6XR60</accession>